<name>A0A8X7BAH7_TRICX</name>
<evidence type="ECO:0000313" key="2">
    <source>
        <dbReference type="EMBL" id="GFY23884.1"/>
    </source>
</evidence>
<feature type="domain" description="Mutator-like transposase" evidence="1">
    <location>
        <begin position="138"/>
        <end position="212"/>
    </location>
</feature>
<proteinExistence type="predicted"/>
<feature type="domain" description="Mutator-like transposase" evidence="1">
    <location>
        <begin position="6"/>
        <end position="126"/>
    </location>
</feature>
<dbReference type="Pfam" id="PF20700">
    <property type="entry name" value="Mutator"/>
    <property type="match status" value="2"/>
</dbReference>
<evidence type="ECO:0000259" key="1">
    <source>
        <dbReference type="Pfam" id="PF20700"/>
    </source>
</evidence>
<evidence type="ECO:0000313" key="3">
    <source>
        <dbReference type="Proteomes" id="UP000887159"/>
    </source>
</evidence>
<dbReference type="AlphaFoldDB" id="A0A8X7BAH7"/>
<gene>
    <name evidence="2" type="primary">AVEN_271465_1</name>
    <name evidence="2" type="ORF">TNCV_3536781</name>
</gene>
<dbReference type="Proteomes" id="UP000887159">
    <property type="component" value="Unassembled WGS sequence"/>
</dbReference>
<organism evidence="2 3">
    <name type="scientific">Trichonephila clavipes</name>
    <name type="common">Golden silk orbweaver</name>
    <name type="synonym">Nephila clavipes</name>
    <dbReference type="NCBI Taxonomy" id="2585209"/>
    <lineage>
        <taxon>Eukaryota</taxon>
        <taxon>Metazoa</taxon>
        <taxon>Ecdysozoa</taxon>
        <taxon>Arthropoda</taxon>
        <taxon>Chelicerata</taxon>
        <taxon>Arachnida</taxon>
        <taxon>Araneae</taxon>
        <taxon>Araneomorphae</taxon>
        <taxon>Entelegynae</taxon>
        <taxon>Araneoidea</taxon>
        <taxon>Nephilidae</taxon>
        <taxon>Trichonephila</taxon>
    </lineage>
</organism>
<accession>A0A8X7BAH7</accession>
<comment type="caution">
    <text evidence="2">The sequence shown here is derived from an EMBL/GenBank/DDBJ whole genome shotgun (WGS) entry which is preliminary data.</text>
</comment>
<sequence length="226" mass="25053">MSLPKPVSQKAYDSINIKIADECETLANASMSDAALEEKILDGTRNFIAVSGDGTWKTRGHTSLVGVCTLIEAECGKVLDIEIMSSFCKVCDSFKGRKFGPKYSVFLAKHQPFCKTNHNGSAGQMKVKKQPHGVIVSKLKKIECVGHVQKRMSSRLRKLKSSLGKKKLSDGKTIGEKGHLTDVVIKRLTTFYGNAIRGNPKNIHEMRQAIWAHTASTDEQPKHWQQ</sequence>
<keyword evidence="3" id="KW-1185">Reference proteome</keyword>
<reference evidence="2" key="1">
    <citation type="submission" date="2020-08" db="EMBL/GenBank/DDBJ databases">
        <title>Multicomponent nature underlies the extraordinary mechanical properties of spider dragline silk.</title>
        <authorList>
            <person name="Kono N."/>
            <person name="Nakamura H."/>
            <person name="Mori M."/>
            <person name="Yoshida Y."/>
            <person name="Ohtoshi R."/>
            <person name="Malay A.D."/>
            <person name="Moran D.A.P."/>
            <person name="Tomita M."/>
            <person name="Numata K."/>
            <person name="Arakawa K."/>
        </authorList>
    </citation>
    <scope>NUCLEOTIDE SEQUENCE</scope>
</reference>
<protein>
    <recommendedName>
        <fullName evidence="1">Mutator-like transposase domain-containing protein</fullName>
    </recommendedName>
</protein>
<dbReference type="InterPro" id="IPR049012">
    <property type="entry name" value="Mutator_transp_dom"/>
</dbReference>
<dbReference type="EMBL" id="BMAU01021367">
    <property type="protein sequence ID" value="GFY23884.1"/>
    <property type="molecule type" value="Genomic_DNA"/>
</dbReference>